<accession>A0A7M5V0U1</accession>
<sequence length="155" mass="18030">MTSIDTLMIRGLRIGKHNILLLTFVIFSWLCLVQYGACAKVKCQSDADCSRQGLHDHCCVKVTEMTGACHPNLKRQQICPWPPNSVKFLELKTGSIVRNKCSCGIGLTCTKVERKNWSKKMKTWSKQKMRKKTRYKYKCKEIHDEPDEFFERRGR</sequence>
<evidence type="ECO:0008006" key="3">
    <source>
        <dbReference type="Google" id="ProtNLM"/>
    </source>
</evidence>
<protein>
    <recommendedName>
        <fullName evidence="3">Prokineticin domain-containing protein</fullName>
    </recommendedName>
</protein>
<reference evidence="1" key="1">
    <citation type="submission" date="2021-01" db="UniProtKB">
        <authorList>
            <consortium name="EnsemblMetazoa"/>
        </authorList>
    </citation>
    <scope>IDENTIFICATION</scope>
</reference>
<evidence type="ECO:0000313" key="2">
    <source>
        <dbReference type="Proteomes" id="UP000594262"/>
    </source>
</evidence>
<organism evidence="1 2">
    <name type="scientific">Clytia hemisphaerica</name>
    <dbReference type="NCBI Taxonomy" id="252671"/>
    <lineage>
        <taxon>Eukaryota</taxon>
        <taxon>Metazoa</taxon>
        <taxon>Cnidaria</taxon>
        <taxon>Hydrozoa</taxon>
        <taxon>Hydroidolina</taxon>
        <taxon>Leptothecata</taxon>
        <taxon>Obeliida</taxon>
        <taxon>Clytiidae</taxon>
        <taxon>Clytia</taxon>
    </lineage>
</organism>
<dbReference type="Proteomes" id="UP000594262">
    <property type="component" value="Unplaced"/>
</dbReference>
<evidence type="ECO:0000313" key="1">
    <source>
        <dbReference type="EnsemblMetazoa" id="CLYHEMP009371.1"/>
    </source>
</evidence>
<proteinExistence type="predicted"/>
<dbReference type="AlphaFoldDB" id="A0A7M5V0U1"/>
<keyword evidence="2" id="KW-1185">Reference proteome</keyword>
<dbReference type="GeneID" id="136809279"/>
<name>A0A7M5V0U1_9CNID</name>
<dbReference type="RefSeq" id="XP_066921901.1">
    <property type="nucleotide sequence ID" value="XM_067065800.1"/>
</dbReference>
<dbReference type="EnsemblMetazoa" id="CLYHEMT009371.1">
    <property type="protein sequence ID" value="CLYHEMP009371.1"/>
    <property type="gene ID" value="CLYHEMG009371"/>
</dbReference>
<dbReference type="Gene3D" id="2.10.80.10">
    <property type="entry name" value="Lipase, subunit A"/>
    <property type="match status" value="1"/>
</dbReference>